<dbReference type="InterPro" id="IPR039467">
    <property type="entry name" value="TFIIIB_B''_Myb"/>
</dbReference>
<dbReference type="InterPro" id="IPR001005">
    <property type="entry name" value="SANT/Myb"/>
</dbReference>
<feature type="compositionally biased region" description="Polar residues" evidence="1">
    <location>
        <begin position="146"/>
        <end position="163"/>
    </location>
</feature>
<dbReference type="GO" id="GO:0001156">
    <property type="term" value="F:TFIIIC-class transcription factor complex binding"/>
    <property type="evidence" value="ECO:0007669"/>
    <property type="project" value="TreeGrafter"/>
</dbReference>
<feature type="compositionally biased region" description="Polar residues" evidence="1">
    <location>
        <begin position="26"/>
        <end position="70"/>
    </location>
</feature>
<dbReference type="PANTHER" id="PTHR22929:SF0">
    <property type="entry name" value="TRANSCRIPTION FACTOR TFIIIB COMPONENT B'' HOMOLOG"/>
    <property type="match status" value="1"/>
</dbReference>
<keyword evidence="4" id="KW-1185">Reference proteome</keyword>
<dbReference type="Pfam" id="PF15963">
    <property type="entry name" value="Myb_DNA-bind_7"/>
    <property type="match status" value="1"/>
</dbReference>
<feature type="region of interest" description="Disordered" evidence="1">
    <location>
        <begin position="1"/>
        <end position="207"/>
    </location>
</feature>
<evidence type="ECO:0000313" key="4">
    <source>
        <dbReference type="Proteomes" id="UP000009131"/>
    </source>
</evidence>
<feature type="compositionally biased region" description="Low complexity" evidence="1">
    <location>
        <begin position="75"/>
        <end position="88"/>
    </location>
</feature>
<dbReference type="InterPro" id="IPR009057">
    <property type="entry name" value="Homeodomain-like_sf"/>
</dbReference>
<feature type="compositionally biased region" description="Low complexity" evidence="1">
    <location>
        <begin position="193"/>
        <end position="207"/>
    </location>
</feature>
<dbReference type="PANTHER" id="PTHR22929">
    <property type="entry name" value="RNA POLYMERASE III TRANSCRIPTION INITIATION FACTOR B"/>
    <property type="match status" value="1"/>
</dbReference>
<dbReference type="AlphaFoldDB" id="G7E792"/>
<dbReference type="STRING" id="764103.G7E792"/>
<accession>G7E792</accession>
<dbReference type="OMA" id="HSETAQF"/>
<dbReference type="InParanoid" id="G7E792"/>
<dbReference type="EMBL" id="BABT02000157">
    <property type="protein sequence ID" value="GAA98702.1"/>
    <property type="molecule type" value="Genomic_DNA"/>
</dbReference>
<dbReference type="RefSeq" id="XP_014570556.1">
    <property type="nucleotide sequence ID" value="XM_014715070.1"/>
</dbReference>
<name>G7E792_MIXOS</name>
<dbReference type="eggNOG" id="KOG2009">
    <property type="taxonomic scope" value="Eukaryota"/>
</dbReference>
<feature type="region of interest" description="Disordered" evidence="1">
    <location>
        <begin position="503"/>
        <end position="564"/>
    </location>
</feature>
<reference evidence="3 4" key="1">
    <citation type="journal article" date="2011" name="J. Gen. Appl. Microbiol.">
        <title>Draft genome sequencing of the enigmatic basidiomycete Mixia osmundae.</title>
        <authorList>
            <person name="Nishida H."/>
            <person name="Nagatsuka Y."/>
            <person name="Sugiyama J."/>
        </authorList>
    </citation>
    <scope>NUCLEOTIDE SEQUENCE [LARGE SCALE GENOMIC DNA]</scope>
    <source>
        <strain evidence="4">CBS 9802 / IAM 14324 / JCM 22182 / KY 12970</strain>
    </source>
</reference>
<feature type="domain" description="Myb-like" evidence="2">
    <location>
        <begin position="626"/>
        <end position="674"/>
    </location>
</feature>
<feature type="compositionally biased region" description="Polar residues" evidence="1">
    <location>
        <begin position="262"/>
        <end position="278"/>
    </location>
</feature>
<evidence type="ECO:0000313" key="3">
    <source>
        <dbReference type="EMBL" id="GAA98702.1"/>
    </source>
</evidence>
<dbReference type="HOGENOM" id="CLU_359449_0_0_1"/>
<feature type="compositionally biased region" description="Low complexity" evidence="1">
    <location>
        <begin position="125"/>
        <end position="139"/>
    </location>
</feature>
<dbReference type="GO" id="GO:0070898">
    <property type="term" value="P:RNA polymerase III preinitiation complex assembly"/>
    <property type="evidence" value="ECO:0007669"/>
    <property type="project" value="TreeGrafter"/>
</dbReference>
<comment type="caution">
    <text evidence="3">The sequence shown here is derived from an EMBL/GenBank/DDBJ whole genome shotgun (WGS) entry which is preliminary data.</text>
</comment>
<evidence type="ECO:0000259" key="2">
    <source>
        <dbReference type="SMART" id="SM00717"/>
    </source>
</evidence>
<gene>
    <name evidence="3" type="primary">Mo05390</name>
    <name evidence="3" type="ORF">E5Q_05390</name>
</gene>
<protein>
    <recommendedName>
        <fullName evidence="2">Myb-like domain-containing protein</fullName>
    </recommendedName>
</protein>
<reference evidence="3 4" key="2">
    <citation type="journal article" date="2012" name="Open Biol.">
        <title>Characteristics of nucleosomes and linker DNA regions on the genome of the basidiomycete Mixia osmundae revealed by mono- and dinucleosome mapping.</title>
        <authorList>
            <person name="Nishida H."/>
            <person name="Kondo S."/>
            <person name="Matsumoto T."/>
            <person name="Suzuki Y."/>
            <person name="Yoshikawa H."/>
            <person name="Taylor T.D."/>
            <person name="Sugiyama J."/>
        </authorList>
    </citation>
    <scope>NUCLEOTIDE SEQUENCE [LARGE SCALE GENOMIC DNA]</scope>
    <source>
        <strain evidence="4">CBS 9802 / IAM 14324 / JCM 22182 / KY 12970</strain>
    </source>
</reference>
<organism evidence="3 4">
    <name type="scientific">Mixia osmundae (strain CBS 9802 / IAM 14324 / JCM 22182 / KY 12970)</name>
    <dbReference type="NCBI Taxonomy" id="764103"/>
    <lineage>
        <taxon>Eukaryota</taxon>
        <taxon>Fungi</taxon>
        <taxon>Dikarya</taxon>
        <taxon>Basidiomycota</taxon>
        <taxon>Pucciniomycotina</taxon>
        <taxon>Mixiomycetes</taxon>
        <taxon>Mixiales</taxon>
        <taxon>Mixiaceae</taxon>
        <taxon>Mixia</taxon>
    </lineage>
</organism>
<dbReference type="Proteomes" id="UP000009131">
    <property type="component" value="Unassembled WGS sequence"/>
</dbReference>
<dbReference type="CDD" id="cd00167">
    <property type="entry name" value="SANT"/>
    <property type="match status" value="1"/>
</dbReference>
<feature type="compositionally biased region" description="Polar residues" evidence="1">
    <location>
        <begin position="328"/>
        <end position="340"/>
    </location>
</feature>
<feature type="region of interest" description="Disordered" evidence="1">
    <location>
        <begin position="238"/>
        <end position="340"/>
    </location>
</feature>
<feature type="compositionally biased region" description="Basic residues" evidence="1">
    <location>
        <begin position="504"/>
        <end position="516"/>
    </location>
</feature>
<dbReference type="GO" id="GO:0000126">
    <property type="term" value="C:transcription factor TFIIIB complex"/>
    <property type="evidence" value="ECO:0007669"/>
    <property type="project" value="TreeGrafter"/>
</dbReference>
<dbReference type="Gene3D" id="1.10.10.60">
    <property type="entry name" value="Homeodomain-like"/>
    <property type="match status" value="1"/>
</dbReference>
<dbReference type="OrthoDB" id="272624at2759"/>
<sequence length="779" mass="83662">MSAYSSRPGVRKPKFFRPNIAAASALPTSQSSSESASRKPSQQAGIPSDRSGSQVPTSSTADGQPSSTQDAPARSQEPAASSLSEAPPARLPPTPEQTQQRASDAGNAIESDHESRARRIKTSGQAKTDAQQAAQTKADNGLLTPDATQESQRLQHELSSASQVDDRVAKATQVARMPETVNAAKPRAKRGQPISAPARPATAIAAPSPSIVRPASYAVARPNGRSADVAVGLQPPAAVAQSDTSHLLRLGSPADSRAPVSRGTTVNAEASTSGTAGSKTKPAPQRKRRPTPKKATADLTEQLVQHKRKVTAERAKASRKTTVAPPTADTNVAPMQQTSPEPIRTAADLEAVEALGNLRSGFGTLGTSAPSLVAQTTDQDDNPIASETSNLAANKRPLGPPEEWNAFMQEKVTAPAHDPDDNSMPPPAKRSKPQTGDIQVTATDGDEEAEAAYEEDAGPVFLEGQDKIDAAKTKMNMLLRDFDNGDKSQRYIEIKRAQQEAKQRRARHRQKMRRRNAGAAVSDNEDDEVDRALDEINRVSRSGTARSSREGTAATQASIDGDDEDFTMPAVGGPRLQIVDGQYAIDESSTQIRRAGLGRDDAEREVVTESANTRFVNSSTHSKRTGSAKWRSEENLAFFEALRMFGTDFEMIARLFPGRNRRMLKNKYTREEKDRPAMVNWALSNRIPIDIEMYELRTGVSLDRHGPLPEDPCEPYYEALPAHLRKQSSTPAVEVDGGLAVDPELDGTGPFADEEEAIAANIVADDSDEELPNIPGAMP</sequence>
<dbReference type="SUPFAM" id="SSF46689">
    <property type="entry name" value="Homeodomain-like"/>
    <property type="match status" value="1"/>
</dbReference>
<feature type="region of interest" description="Disordered" evidence="1">
    <location>
        <begin position="374"/>
        <end position="439"/>
    </location>
</feature>
<evidence type="ECO:0000256" key="1">
    <source>
        <dbReference type="SAM" id="MobiDB-lite"/>
    </source>
</evidence>
<proteinExistence type="predicted"/>
<dbReference type="SMART" id="SM00717">
    <property type="entry name" value="SANT"/>
    <property type="match status" value="1"/>
</dbReference>